<evidence type="ECO:0000313" key="6">
    <source>
        <dbReference type="EMBL" id="CAM74952.1"/>
    </source>
</evidence>
<protein>
    <submittedName>
        <fullName evidence="6">Two component response regulator</fullName>
    </submittedName>
</protein>
<dbReference type="CDD" id="cd00383">
    <property type="entry name" value="trans_reg_C"/>
    <property type="match status" value="1"/>
</dbReference>
<dbReference type="GO" id="GO:0000156">
    <property type="term" value="F:phosphorelay response regulator activity"/>
    <property type="evidence" value="ECO:0007669"/>
    <property type="project" value="TreeGrafter"/>
</dbReference>
<keyword evidence="2" id="KW-0902">Two-component regulatory system</keyword>
<dbReference type="SMART" id="SM00862">
    <property type="entry name" value="Trans_reg_C"/>
    <property type="match status" value="1"/>
</dbReference>
<dbReference type="GO" id="GO:0006355">
    <property type="term" value="P:regulation of DNA-templated transcription"/>
    <property type="evidence" value="ECO:0007669"/>
    <property type="project" value="InterPro"/>
</dbReference>
<dbReference type="AlphaFoldDB" id="A4TWE5"/>
<dbReference type="PROSITE" id="PS51755">
    <property type="entry name" value="OMPR_PHOB"/>
    <property type="match status" value="1"/>
</dbReference>
<proteinExistence type="predicted"/>
<dbReference type="InterPro" id="IPR001867">
    <property type="entry name" value="OmpR/PhoB-type_DNA-bd"/>
</dbReference>
<dbReference type="SUPFAM" id="SSF46894">
    <property type="entry name" value="C-terminal effector domain of the bipartite response regulators"/>
    <property type="match status" value="1"/>
</dbReference>
<accession>A4TWE5</accession>
<keyword evidence="3 4" id="KW-0238">DNA-binding</keyword>
<dbReference type="InterPro" id="IPR011006">
    <property type="entry name" value="CheY-like_superfamily"/>
</dbReference>
<dbReference type="InterPro" id="IPR016032">
    <property type="entry name" value="Sig_transdc_resp-reg_C-effctor"/>
</dbReference>
<evidence type="ECO:0000256" key="3">
    <source>
        <dbReference type="ARBA" id="ARBA00023125"/>
    </source>
</evidence>
<feature type="domain" description="OmpR/PhoB-type" evidence="5">
    <location>
        <begin position="92"/>
        <end position="189"/>
    </location>
</feature>
<sequence>MALLCRAAMDPDLTFRPRILVIDDDPAIRQILVEVLEQAGYQADDQGDIQDFQVVLSSAPVPDCPLPQVTLTKPVRMGALIAAIAQALAEGMPPVHIGPWRFDQAARLLEKAGDKVRLTDKETAILAHLLAAGSVVGRDELLARVWGYGNDISTHTLETHIYRLRQKIEADPSQASLLLTEAGGYRLNPES</sequence>
<dbReference type="Pfam" id="PF00486">
    <property type="entry name" value="Trans_reg_C"/>
    <property type="match status" value="1"/>
</dbReference>
<dbReference type="EMBL" id="CU459003">
    <property type="protein sequence ID" value="CAM74952.1"/>
    <property type="molecule type" value="Genomic_DNA"/>
</dbReference>
<dbReference type="InterPro" id="IPR036388">
    <property type="entry name" value="WH-like_DNA-bd_sf"/>
</dbReference>
<feature type="DNA-binding region" description="OmpR/PhoB-type" evidence="4">
    <location>
        <begin position="92"/>
        <end position="189"/>
    </location>
</feature>
<dbReference type="Gene3D" id="3.40.50.2300">
    <property type="match status" value="1"/>
</dbReference>
<dbReference type="GO" id="GO:0000976">
    <property type="term" value="F:transcription cis-regulatory region binding"/>
    <property type="evidence" value="ECO:0007669"/>
    <property type="project" value="TreeGrafter"/>
</dbReference>
<organism evidence="6">
    <name type="scientific">Magnetospirillum gryphiswaldense</name>
    <dbReference type="NCBI Taxonomy" id="55518"/>
    <lineage>
        <taxon>Bacteria</taxon>
        <taxon>Pseudomonadati</taxon>
        <taxon>Pseudomonadota</taxon>
        <taxon>Alphaproteobacteria</taxon>
        <taxon>Rhodospirillales</taxon>
        <taxon>Rhodospirillaceae</taxon>
        <taxon>Magnetospirillum</taxon>
    </lineage>
</organism>
<evidence type="ECO:0000259" key="5">
    <source>
        <dbReference type="PROSITE" id="PS51755"/>
    </source>
</evidence>
<dbReference type="GO" id="GO:0032993">
    <property type="term" value="C:protein-DNA complex"/>
    <property type="evidence" value="ECO:0007669"/>
    <property type="project" value="TreeGrafter"/>
</dbReference>
<dbReference type="InterPro" id="IPR039420">
    <property type="entry name" value="WalR-like"/>
</dbReference>
<name>A4TWE5_9PROT</name>
<dbReference type="PANTHER" id="PTHR48111">
    <property type="entry name" value="REGULATOR OF RPOS"/>
    <property type="match status" value="1"/>
</dbReference>
<evidence type="ECO:0000256" key="4">
    <source>
        <dbReference type="PROSITE-ProRule" id="PRU01091"/>
    </source>
</evidence>
<evidence type="ECO:0000256" key="2">
    <source>
        <dbReference type="ARBA" id="ARBA00023012"/>
    </source>
</evidence>
<evidence type="ECO:0000256" key="1">
    <source>
        <dbReference type="ARBA" id="ARBA00022553"/>
    </source>
</evidence>
<dbReference type="SUPFAM" id="SSF52172">
    <property type="entry name" value="CheY-like"/>
    <property type="match status" value="1"/>
</dbReference>
<gene>
    <name evidence="6" type="ORF">MGR_2749</name>
</gene>
<dbReference type="PANTHER" id="PTHR48111:SF40">
    <property type="entry name" value="PHOSPHATE REGULON TRANSCRIPTIONAL REGULATORY PROTEIN PHOB"/>
    <property type="match status" value="1"/>
</dbReference>
<reference evidence="6" key="1">
    <citation type="journal article" date="2007" name="J. Bacteriol.">
        <title>Comparative genome analysis of four magnetotactic bacteria reveals a complex set of group-specific genes implicated in magnetosome biomineralization and function.</title>
        <authorList>
            <person name="Richter M."/>
            <person name="Kube M."/>
            <person name="Bazylinski D.A."/>
            <person name="Lombardot T."/>
            <person name="Gloeckner F.O."/>
            <person name="Reinhardt R."/>
            <person name="Schueler D."/>
        </authorList>
    </citation>
    <scope>NUCLEOTIDE SEQUENCE</scope>
    <source>
        <strain evidence="6">MSR-1</strain>
    </source>
</reference>
<keyword evidence="1" id="KW-0597">Phosphoprotein</keyword>
<dbReference type="Gene3D" id="1.10.10.10">
    <property type="entry name" value="Winged helix-like DNA-binding domain superfamily/Winged helix DNA-binding domain"/>
    <property type="match status" value="1"/>
</dbReference>
<dbReference type="GO" id="GO:0005829">
    <property type="term" value="C:cytosol"/>
    <property type="evidence" value="ECO:0007669"/>
    <property type="project" value="TreeGrafter"/>
</dbReference>